<feature type="transmembrane region" description="Helical" evidence="6">
    <location>
        <begin position="370"/>
        <end position="392"/>
    </location>
</feature>
<feature type="transmembrane region" description="Helical" evidence="6">
    <location>
        <begin position="309"/>
        <end position="326"/>
    </location>
</feature>
<evidence type="ECO:0000256" key="2">
    <source>
        <dbReference type="ARBA" id="ARBA00022448"/>
    </source>
</evidence>
<dbReference type="GO" id="GO:0012505">
    <property type="term" value="C:endomembrane system"/>
    <property type="evidence" value="ECO:0007669"/>
    <property type="project" value="UniProtKB-SubCell"/>
</dbReference>
<keyword evidence="2" id="KW-0813">Transport</keyword>
<dbReference type="PANTHER" id="PTHR23519">
    <property type="entry name" value="AUTOPHAGY-RELATED PROTEIN 22"/>
    <property type="match status" value="1"/>
</dbReference>
<dbReference type="Proteomes" id="UP001138709">
    <property type="component" value="Unassembled WGS sequence"/>
</dbReference>
<feature type="transmembrane region" description="Helical" evidence="6">
    <location>
        <begin position="108"/>
        <end position="134"/>
    </location>
</feature>
<feature type="transmembrane region" description="Helical" evidence="6">
    <location>
        <begin position="146"/>
        <end position="169"/>
    </location>
</feature>
<feature type="transmembrane region" description="Helical" evidence="6">
    <location>
        <begin position="279"/>
        <end position="300"/>
    </location>
</feature>
<feature type="transmembrane region" description="Helical" evidence="6">
    <location>
        <begin position="398"/>
        <end position="417"/>
    </location>
</feature>
<dbReference type="InterPro" id="IPR024671">
    <property type="entry name" value="Atg22-like"/>
</dbReference>
<dbReference type="InterPro" id="IPR020846">
    <property type="entry name" value="MFS_dom"/>
</dbReference>
<dbReference type="EMBL" id="JAAEDL010000010">
    <property type="protein sequence ID" value="MBR0681296.1"/>
    <property type="molecule type" value="Genomic_DNA"/>
</dbReference>
<gene>
    <name evidence="8" type="ORF">GXW74_12440</name>
</gene>
<dbReference type="PROSITE" id="PS50850">
    <property type="entry name" value="MFS"/>
    <property type="match status" value="1"/>
</dbReference>
<evidence type="ECO:0000256" key="3">
    <source>
        <dbReference type="ARBA" id="ARBA00022692"/>
    </source>
</evidence>
<reference evidence="8" key="1">
    <citation type="submission" date="2020-01" db="EMBL/GenBank/DDBJ databases">
        <authorList>
            <person name="Rat A."/>
        </authorList>
    </citation>
    <scope>NUCLEOTIDE SEQUENCE</scope>
    <source>
        <strain evidence="8">LMG 31228</strain>
    </source>
</reference>
<dbReference type="PANTHER" id="PTHR23519:SF1">
    <property type="entry name" value="AUTOPHAGY-RELATED PROTEIN 22"/>
    <property type="match status" value="1"/>
</dbReference>
<evidence type="ECO:0000313" key="9">
    <source>
        <dbReference type="Proteomes" id="UP001138709"/>
    </source>
</evidence>
<evidence type="ECO:0000256" key="6">
    <source>
        <dbReference type="SAM" id="Phobius"/>
    </source>
</evidence>
<evidence type="ECO:0000259" key="7">
    <source>
        <dbReference type="PROSITE" id="PS50850"/>
    </source>
</evidence>
<dbReference type="GO" id="GO:0022857">
    <property type="term" value="F:transmembrane transporter activity"/>
    <property type="evidence" value="ECO:0007669"/>
    <property type="project" value="InterPro"/>
</dbReference>
<sequence>MRHHPWPMNRKAIAWATFDWANSAFPTVVSTFVIAAYFAQGIAPDPATGQAEWGWMQTVAAVAIAVLSPLLGAVADRGGHRRALLAACTLCTAVFTGLTWYAEPDPSWTLWALVCVGLATVAFELGTVFYNAMLPEVTTPEHMGRLSGLAWGLGYAGGLACLGVALVLLVQPNPPLFGLDREVSEHVRATALLVAAWTVVFAWPVLLAVPDPPGDRVPMRQAVTACVAETHFLLRGLPRRPDMLRFLIARLFYTDGLNTLFAFGAIYAAGVHGMTFEEILLFGIALNVTAGLGAAGFGLLEDRLGSKRTVMVALMSMIVLGAGLLATDSKGWFWGLAMALGIFMGPAQAASRTLMARMAPEGEMTAHFGLFALSGRITGFLGPAVLAGVTAATGSQRAGMATVLIFLALGAAVLATVRPVRC</sequence>
<proteinExistence type="predicted"/>
<organism evidence="8 9">
    <name type="scientific">Neoroseomonas eburnea</name>
    <dbReference type="NCBI Taxonomy" id="1346889"/>
    <lineage>
        <taxon>Bacteria</taxon>
        <taxon>Pseudomonadati</taxon>
        <taxon>Pseudomonadota</taxon>
        <taxon>Alphaproteobacteria</taxon>
        <taxon>Acetobacterales</taxon>
        <taxon>Acetobacteraceae</taxon>
        <taxon>Neoroseomonas</taxon>
    </lineage>
</organism>
<feature type="transmembrane region" description="Helical" evidence="6">
    <location>
        <begin position="83"/>
        <end position="102"/>
    </location>
</feature>
<feature type="domain" description="Major facilitator superfamily (MFS) profile" evidence="7">
    <location>
        <begin position="1"/>
        <end position="422"/>
    </location>
</feature>
<feature type="transmembrane region" description="Helical" evidence="6">
    <location>
        <begin position="189"/>
        <end position="209"/>
    </location>
</feature>
<dbReference type="InterPro" id="IPR036259">
    <property type="entry name" value="MFS_trans_sf"/>
</dbReference>
<dbReference type="Pfam" id="PF11700">
    <property type="entry name" value="ATG22"/>
    <property type="match status" value="1"/>
</dbReference>
<evidence type="ECO:0000256" key="1">
    <source>
        <dbReference type="ARBA" id="ARBA00004127"/>
    </source>
</evidence>
<comment type="subcellular location">
    <subcellularLocation>
        <location evidence="1">Endomembrane system</location>
        <topology evidence="1">Multi-pass membrane protein</topology>
    </subcellularLocation>
</comment>
<name>A0A9X9XC60_9PROT</name>
<protein>
    <submittedName>
        <fullName evidence="8">MFS transporter</fullName>
    </submittedName>
</protein>
<dbReference type="AlphaFoldDB" id="A0A9X9XC60"/>
<evidence type="ECO:0000256" key="5">
    <source>
        <dbReference type="ARBA" id="ARBA00023136"/>
    </source>
</evidence>
<accession>A0A9X9XC60</accession>
<feature type="transmembrane region" description="Helical" evidence="6">
    <location>
        <begin position="12"/>
        <end position="38"/>
    </location>
</feature>
<comment type="caution">
    <text evidence="8">The sequence shown here is derived from an EMBL/GenBank/DDBJ whole genome shotgun (WGS) entry which is preliminary data.</text>
</comment>
<dbReference type="InterPro" id="IPR050495">
    <property type="entry name" value="ATG22/LtaA_families"/>
</dbReference>
<keyword evidence="4 6" id="KW-1133">Transmembrane helix</keyword>
<dbReference type="Gene3D" id="1.20.1250.20">
    <property type="entry name" value="MFS general substrate transporter like domains"/>
    <property type="match status" value="1"/>
</dbReference>
<keyword evidence="5 6" id="KW-0472">Membrane</keyword>
<evidence type="ECO:0000313" key="8">
    <source>
        <dbReference type="EMBL" id="MBR0681296.1"/>
    </source>
</evidence>
<reference evidence="8" key="2">
    <citation type="journal article" date="2021" name="Syst. Appl. Microbiol.">
        <title>Roseomonas hellenica sp. nov., isolated from roots of wild-growing Alkanna tinctoria.</title>
        <authorList>
            <person name="Rat A."/>
            <person name="Naranjo H.D."/>
            <person name="Lebbe L."/>
            <person name="Cnockaert M."/>
            <person name="Krigas N."/>
            <person name="Grigoriadou K."/>
            <person name="Maloupa E."/>
            <person name="Willems A."/>
        </authorList>
    </citation>
    <scope>NUCLEOTIDE SEQUENCE</scope>
    <source>
        <strain evidence="8">LMG 31228</strain>
    </source>
</reference>
<feature type="transmembrane region" description="Helical" evidence="6">
    <location>
        <begin position="53"/>
        <end position="71"/>
    </location>
</feature>
<evidence type="ECO:0000256" key="4">
    <source>
        <dbReference type="ARBA" id="ARBA00022989"/>
    </source>
</evidence>
<keyword evidence="9" id="KW-1185">Reference proteome</keyword>
<keyword evidence="3 6" id="KW-0812">Transmembrane</keyword>
<dbReference type="SUPFAM" id="SSF103473">
    <property type="entry name" value="MFS general substrate transporter"/>
    <property type="match status" value="1"/>
</dbReference>
<feature type="transmembrane region" description="Helical" evidence="6">
    <location>
        <begin position="332"/>
        <end position="350"/>
    </location>
</feature>
<feature type="transmembrane region" description="Helical" evidence="6">
    <location>
        <begin position="247"/>
        <end position="267"/>
    </location>
</feature>